<accession>A0A087AI42</accession>
<dbReference type="SUPFAM" id="SSF53474">
    <property type="entry name" value="alpha/beta-Hydrolases"/>
    <property type="match status" value="1"/>
</dbReference>
<keyword evidence="2" id="KW-0812">Transmembrane</keyword>
<keyword evidence="4" id="KW-1185">Reference proteome</keyword>
<dbReference type="eggNOG" id="COG0627">
    <property type="taxonomic scope" value="Bacteria"/>
</dbReference>
<protein>
    <submittedName>
        <fullName evidence="3">Putative esterase</fullName>
    </submittedName>
</protein>
<dbReference type="Proteomes" id="UP000028995">
    <property type="component" value="Unassembled WGS sequence"/>
</dbReference>
<proteinExistence type="predicted"/>
<dbReference type="STRING" id="35760.BCHO_0488"/>
<dbReference type="InterPro" id="IPR050583">
    <property type="entry name" value="Mycobacterial_A85_antigen"/>
</dbReference>
<dbReference type="InterPro" id="IPR029058">
    <property type="entry name" value="AB_hydrolase_fold"/>
</dbReference>
<dbReference type="InterPro" id="IPR000801">
    <property type="entry name" value="Esterase-like"/>
</dbReference>
<keyword evidence="2" id="KW-1133">Transmembrane helix</keyword>
<gene>
    <name evidence="3" type="ORF">BCHO_0488</name>
</gene>
<dbReference type="EMBL" id="JGYU01000001">
    <property type="protein sequence ID" value="KFI58442.1"/>
    <property type="molecule type" value="Genomic_DNA"/>
</dbReference>
<dbReference type="GO" id="GO:0016747">
    <property type="term" value="F:acyltransferase activity, transferring groups other than amino-acyl groups"/>
    <property type="evidence" value="ECO:0007669"/>
    <property type="project" value="TreeGrafter"/>
</dbReference>
<keyword evidence="2" id="KW-0472">Membrane</keyword>
<feature type="transmembrane region" description="Helical" evidence="2">
    <location>
        <begin position="111"/>
        <end position="132"/>
    </location>
</feature>
<evidence type="ECO:0000256" key="2">
    <source>
        <dbReference type="SAM" id="Phobius"/>
    </source>
</evidence>
<dbReference type="Pfam" id="PF00756">
    <property type="entry name" value="Esterase"/>
    <property type="match status" value="1"/>
</dbReference>
<dbReference type="AlphaFoldDB" id="A0A087AI42"/>
<dbReference type="PANTHER" id="PTHR48098:SF1">
    <property type="entry name" value="DIACYLGLYCEROL ACYLTRANSFERASE_MYCOLYLTRANSFERASE AG85A"/>
    <property type="match status" value="1"/>
</dbReference>
<feature type="transmembrane region" description="Helical" evidence="2">
    <location>
        <begin position="52"/>
        <end position="78"/>
    </location>
</feature>
<comment type="caution">
    <text evidence="3">The sequence shown here is derived from an EMBL/GenBank/DDBJ whole genome shotgun (WGS) entry which is preliminary data.</text>
</comment>
<name>A0A087AI42_9BIFI</name>
<evidence type="ECO:0000256" key="1">
    <source>
        <dbReference type="SAM" id="MobiDB-lite"/>
    </source>
</evidence>
<dbReference type="RefSeq" id="WP_024540739.1">
    <property type="nucleotide sequence ID" value="NZ_JBQKLO010000016.1"/>
</dbReference>
<feature type="transmembrane region" description="Helical" evidence="2">
    <location>
        <begin position="84"/>
        <end position="104"/>
    </location>
</feature>
<dbReference type="PANTHER" id="PTHR48098">
    <property type="entry name" value="ENTEROCHELIN ESTERASE-RELATED"/>
    <property type="match status" value="1"/>
</dbReference>
<organism evidence="3 4">
    <name type="scientific">Bifidobacterium choerinum</name>
    <dbReference type="NCBI Taxonomy" id="35760"/>
    <lineage>
        <taxon>Bacteria</taxon>
        <taxon>Bacillati</taxon>
        <taxon>Actinomycetota</taxon>
        <taxon>Actinomycetes</taxon>
        <taxon>Bifidobacteriales</taxon>
        <taxon>Bifidobacteriaceae</taxon>
        <taxon>Bifidobacterium</taxon>
    </lineage>
</organism>
<dbReference type="Gene3D" id="3.40.50.1820">
    <property type="entry name" value="alpha/beta hydrolase"/>
    <property type="match status" value="1"/>
</dbReference>
<feature type="region of interest" description="Disordered" evidence="1">
    <location>
        <begin position="443"/>
        <end position="471"/>
    </location>
</feature>
<evidence type="ECO:0000313" key="4">
    <source>
        <dbReference type="Proteomes" id="UP000028995"/>
    </source>
</evidence>
<sequence>MASVAAWQWFYAIHITRGWFPILCWTLVAIGLAVLVAAQAQRGRRRVLARQCVVAIVCGLVGGAAAWFVSDGIVLFGVELGWDVIVACAVGFLLLGFFVAAAVGTHGWRRVVAIVMVPLTLLATGVRVNAIYGEYQTIGSLVDYSPYPHISTLHVSLDTVSVDAWAKQVASGEVTPEKEGRLLSVDIPNPASKFRARKGLVWLPPAALAKRPPKLPVMVMLAGQPGSPTRFFTASDTIDDLTKYANEHDGLAPIVVSPDQNTASSRNSLCSDTTRWGKAETYLTRDVPDWIRANLPVSRDPADWTIGGFSQGGTCSTQLGPNHPELYGNVLAVDGEIAPTDGNVEQMVEGYFGGDRAAYERQVPVNALRAHAPSKQTMVLAAGEKDTTSVANIATIGDAAEQAGWTVVRIKVKDAGHDWRAVNEAFAVALPWLCDRMGLDVGDMSRHGSGTDERQREERRMQERAGIEVQQ</sequence>
<dbReference type="OrthoDB" id="3723842at2"/>
<reference evidence="3 4" key="1">
    <citation type="submission" date="2014-03" db="EMBL/GenBank/DDBJ databases">
        <title>Genomics of Bifidobacteria.</title>
        <authorList>
            <person name="Ventura M."/>
            <person name="Milani C."/>
            <person name="Lugli G.A."/>
        </authorList>
    </citation>
    <scope>NUCLEOTIDE SEQUENCE [LARGE SCALE GENOMIC DNA]</scope>
    <source>
        <strain evidence="3 4">LMG 10510</strain>
    </source>
</reference>
<evidence type="ECO:0000313" key="3">
    <source>
        <dbReference type="EMBL" id="KFI58442.1"/>
    </source>
</evidence>
<feature type="transmembrane region" description="Helical" evidence="2">
    <location>
        <begin position="20"/>
        <end position="40"/>
    </location>
</feature>